<keyword evidence="6" id="KW-0963">Cytoplasm</keyword>
<dbReference type="HAMAP" id="MF_00361">
    <property type="entry name" value="NAD_kinase"/>
    <property type="match status" value="1"/>
</dbReference>
<dbReference type="GO" id="GO:0003951">
    <property type="term" value="F:NAD+ kinase activity"/>
    <property type="evidence" value="ECO:0007669"/>
    <property type="project" value="UniProtKB-UniRule"/>
</dbReference>
<evidence type="ECO:0000256" key="5">
    <source>
        <dbReference type="ARBA" id="ARBA00047925"/>
    </source>
</evidence>
<dbReference type="Pfam" id="PF20143">
    <property type="entry name" value="NAD_kinase_C"/>
    <property type="match status" value="1"/>
</dbReference>
<evidence type="ECO:0000256" key="3">
    <source>
        <dbReference type="ARBA" id="ARBA00022857"/>
    </source>
</evidence>
<evidence type="ECO:0000313" key="8">
    <source>
        <dbReference type="Proteomes" id="UP000232227"/>
    </source>
</evidence>
<sequence>MKYSIIANDYPESLELVKTLNNELKNDNDLTLDDKNPELVFVIGGDGTFLKAINKYNNQLEKIRFYPIKKGGIGFYTNHNIVEDDNDVKKILAIDKCKHTYEYPLLEVKIDDKTIYTINEAKILNDISPQQLDIYINDEKLESFKGSGLVFSTPSGTTGFMKSVGGAIIYPNLDLFEMQEISPVSTVIFKTINSPIIFSKEQVIKIKNSENLKDKDNLKVISDAKQIATDFKEAKISLSNKKVRIIATKMVDRTTLLKDIFVINK</sequence>
<comment type="subcellular location">
    <subcellularLocation>
        <location evidence="6">Cytoplasm</location>
    </subcellularLocation>
</comment>
<name>A0A291IR20_9MOLU</name>
<feature type="binding site" evidence="6">
    <location>
        <begin position="46"/>
        <end position="47"/>
    </location>
    <ligand>
        <name>NAD(+)</name>
        <dbReference type="ChEBI" id="CHEBI:57540"/>
    </ligand>
</feature>
<feature type="active site" description="Proton acceptor" evidence="6">
    <location>
        <position position="46"/>
    </location>
</feature>
<dbReference type="InterPro" id="IPR017437">
    <property type="entry name" value="ATP-NAD_kinase_PpnK-typ_C"/>
</dbReference>
<proteinExistence type="inferred from homology"/>
<keyword evidence="6" id="KW-0067">ATP-binding</keyword>
<dbReference type="EC" id="2.7.1.23" evidence="6"/>
<evidence type="ECO:0000256" key="2">
    <source>
        <dbReference type="ARBA" id="ARBA00022777"/>
    </source>
</evidence>
<dbReference type="GO" id="GO:0006741">
    <property type="term" value="P:NADP+ biosynthetic process"/>
    <property type="evidence" value="ECO:0007669"/>
    <property type="project" value="UniProtKB-UniRule"/>
</dbReference>
<evidence type="ECO:0000256" key="1">
    <source>
        <dbReference type="ARBA" id="ARBA00022679"/>
    </source>
</evidence>
<protein>
    <recommendedName>
        <fullName evidence="6">NAD kinase</fullName>
        <ecNumber evidence="6">2.7.1.23</ecNumber>
    </recommendedName>
    <alternativeName>
        <fullName evidence="6">ATP-dependent NAD kinase</fullName>
    </alternativeName>
</protein>
<dbReference type="AlphaFoldDB" id="A0A291IR20"/>
<comment type="caution">
    <text evidence="6">Lacks conserved residue(s) required for the propagation of feature annotation.</text>
</comment>
<reference evidence="7 8" key="1">
    <citation type="submission" date="2017-09" db="EMBL/GenBank/DDBJ databases">
        <title>SPAdes assembly of the Mesoplasma lactucae genome.</title>
        <authorList>
            <person name="Knight T.F."/>
            <person name="Rubinstein R."/>
            <person name="Citino T."/>
        </authorList>
    </citation>
    <scope>NUCLEOTIDE SEQUENCE [LARGE SCALE GENOMIC DNA]</scope>
    <source>
        <strain evidence="7 8">831-C4</strain>
    </source>
</reference>
<gene>
    <name evidence="6" type="primary">nadK</name>
    <name evidence="7" type="ORF">CP520_00480</name>
</gene>
<dbReference type="PANTHER" id="PTHR20275">
    <property type="entry name" value="NAD KINASE"/>
    <property type="match status" value="1"/>
</dbReference>
<dbReference type="Gene3D" id="3.40.50.10330">
    <property type="entry name" value="Probable inorganic polyphosphate/atp-NAD kinase, domain 1"/>
    <property type="match status" value="1"/>
</dbReference>
<dbReference type="InterPro" id="IPR017438">
    <property type="entry name" value="ATP-NAD_kinase_N"/>
</dbReference>
<keyword evidence="1 6" id="KW-0808">Transferase</keyword>
<feature type="binding site" evidence="6">
    <location>
        <begin position="119"/>
        <end position="120"/>
    </location>
    <ligand>
        <name>NAD(+)</name>
        <dbReference type="ChEBI" id="CHEBI:57540"/>
    </ligand>
</feature>
<dbReference type="KEGG" id="mlac:CP520_00480"/>
<organism evidence="7 8">
    <name type="scientific">Mesoplasma lactucae ATCC 49193</name>
    <dbReference type="NCBI Taxonomy" id="81460"/>
    <lineage>
        <taxon>Bacteria</taxon>
        <taxon>Bacillati</taxon>
        <taxon>Mycoplasmatota</taxon>
        <taxon>Mollicutes</taxon>
        <taxon>Entomoplasmatales</taxon>
        <taxon>Entomoplasmataceae</taxon>
        <taxon>Mesoplasma</taxon>
    </lineage>
</organism>
<feature type="binding site" evidence="6">
    <location>
        <position position="51"/>
    </location>
    <ligand>
        <name>NAD(+)</name>
        <dbReference type="ChEBI" id="CHEBI:57540"/>
    </ligand>
</feature>
<comment type="function">
    <text evidence="6">Involved in the regulation of the intracellular balance of NAD and NADP, and is a key enzyme in the biosynthesis of NADP. Catalyzes specifically the phosphorylation on 2'-hydroxyl of the adenosine moiety of NAD to yield NADP.</text>
</comment>
<comment type="catalytic activity">
    <reaction evidence="5 6">
        <text>NAD(+) + ATP = ADP + NADP(+) + H(+)</text>
        <dbReference type="Rhea" id="RHEA:18629"/>
        <dbReference type="ChEBI" id="CHEBI:15378"/>
        <dbReference type="ChEBI" id="CHEBI:30616"/>
        <dbReference type="ChEBI" id="CHEBI:57540"/>
        <dbReference type="ChEBI" id="CHEBI:58349"/>
        <dbReference type="ChEBI" id="CHEBI:456216"/>
        <dbReference type="EC" id="2.7.1.23"/>
    </reaction>
</comment>
<evidence type="ECO:0000256" key="6">
    <source>
        <dbReference type="HAMAP-Rule" id="MF_00361"/>
    </source>
</evidence>
<dbReference type="GO" id="GO:0019674">
    <property type="term" value="P:NAD+ metabolic process"/>
    <property type="evidence" value="ECO:0007669"/>
    <property type="project" value="InterPro"/>
</dbReference>
<keyword evidence="4 6" id="KW-0520">NAD</keyword>
<keyword evidence="8" id="KW-1185">Reference proteome</keyword>
<keyword evidence="3 6" id="KW-0521">NADP</keyword>
<dbReference type="EMBL" id="CP023668">
    <property type="protein sequence ID" value="ATG97239.1"/>
    <property type="molecule type" value="Genomic_DNA"/>
</dbReference>
<accession>A0A291IR20</accession>
<evidence type="ECO:0000313" key="7">
    <source>
        <dbReference type="EMBL" id="ATG97239.1"/>
    </source>
</evidence>
<evidence type="ECO:0000256" key="4">
    <source>
        <dbReference type="ARBA" id="ARBA00023027"/>
    </source>
</evidence>
<dbReference type="PANTHER" id="PTHR20275:SF0">
    <property type="entry name" value="NAD KINASE"/>
    <property type="match status" value="1"/>
</dbReference>
<dbReference type="Gene3D" id="2.60.200.30">
    <property type="entry name" value="Probable inorganic polyphosphate/atp-NAD kinase, domain 2"/>
    <property type="match status" value="1"/>
</dbReference>
<keyword evidence="6" id="KW-0547">Nucleotide-binding</keyword>
<comment type="cofactor">
    <cofactor evidence="6">
        <name>a divalent metal cation</name>
        <dbReference type="ChEBI" id="CHEBI:60240"/>
    </cofactor>
</comment>
<dbReference type="InterPro" id="IPR002504">
    <property type="entry name" value="NADK"/>
</dbReference>
<dbReference type="InterPro" id="IPR016064">
    <property type="entry name" value="NAD/diacylglycerol_kinase_sf"/>
</dbReference>
<dbReference type="Proteomes" id="UP000232227">
    <property type="component" value="Chromosome"/>
</dbReference>
<keyword evidence="2 6" id="KW-0418">Kinase</keyword>
<dbReference type="SUPFAM" id="SSF111331">
    <property type="entry name" value="NAD kinase/diacylglycerol kinase-like"/>
    <property type="match status" value="1"/>
</dbReference>
<dbReference type="GO" id="GO:0005737">
    <property type="term" value="C:cytoplasm"/>
    <property type="evidence" value="ECO:0007669"/>
    <property type="project" value="UniProtKB-SubCell"/>
</dbReference>
<comment type="similarity">
    <text evidence="6">Belongs to the NAD kinase family.</text>
</comment>
<dbReference type="GO" id="GO:0051287">
    <property type="term" value="F:NAD binding"/>
    <property type="evidence" value="ECO:0007669"/>
    <property type="project" value="UniProtKB-ARBA"/>
</dbReference>
<dbReference type="OrthoDB" id="9774737at2"/>
<dbReference type="GO" id="GO:0046872">
    <property type="term" value="F:metal ion binding"/>
    <property type="evidence" value="ECO:0007669"/>
    <property type="project" value="UniProtKB-UniRule"/>
</dbReference>
<dbReference type="GO" id="GO:0005524">
    <property type="term" value="F:ATP binding"/>
    <property type="evidence" value="ECO:0007669"/>
    <property type="project" value="UniProtKB-KW"/>
</dbReference>
<feature type="binding site" evidence="6">
    <location>
        <position position="145"/>
    </location>
    <ligand>
        <name>NAD(+)</name>
        <dbReference type="ChEBI" id="CHEBI:57540"/>
    </ligand>
</feature>